<evidence type="ECO:0000259" key="1">
    <source>
        <dbReference type="Pfam" id="PF01656"/>
    </source>
</evidence>
<dbReference type="OrthoDB" id="3204399at2"/>
<dbReference type="InterPro" id="IPR027417">
    <property type="entry name" value="P-loop_NTPase"/>
</dbReference>
<dbReference type="InterPro" id="IPR002586">
    <property type="entry name" value="CobQ/CobB/MinD/ParA_Nub-bd_dom"/>
</dbReference>
<dbReference type="Proteomes" id="UP000317039">
    <property type="component" value="Chromosome"/>
</dbReference>
<name>A0A516NWD8_9NOCA</name>
<dbReference type="GO" id="GO:0009898">
    <property type="term" value="C:cytoplasmic side of plasma membrane"/>
    <property type="evidence" value="ECO:0007669"/>
    <property type="project" value="TreeGrafter"/>
</dbReference>
<dbReference type="PANTHER" id="PTHR43384">
    <property type="entry name" value="SEPTUM SITE-DETERMINING PROTEIN MIND HOMOLOG, CHLOROPLASTIC-RELATED"/>
    <property type="match status" value="1"/>
</dbReference>
<dbReference type="InterPro" id="IPR050625">
    <property type="entry name" value="ParA/MinD_ATPase"/>
</dbReference>
<dbReference type="Pfam" id="PF01656">
    <property type="entry name" value="CbiA"/>
    <property type="match status" value="1"/>
</dbReference>
<evidence type="ECO:0000313" key="2">
    <source>
        <dbReference type="EMBL" id="QDP83201.1"/>
    </source>
</evidence>
<sequence length="331" mass="35000">MGVEPIGQRSEPAGRVEVISAAQAASHLLAEITATNRATLRASTGVRGALNKVGFRFGLSPAEQRAEDRRNRIRRQIPGTYQIAVISVKGGVGRTTTAATLGSTFASIRYDRVVAVDANPDFSDLGTRTVRHPYGLTLRDLAQARDLRAFSAVQAYTTTNNANLVVVASPWATDATRALNGDEYAAAVQTLRVHYNLVVVDCGTGVFDSATGGVLASSDAALVVTPATVGGVTGAVATLNWLAAHGLERLVHRSSVAIVHQHPVKPNVDVAAIEQLFATAERPTYTLPYDPHLAEGGEIDLRLLHGDTVLAFEELAAALSDGFPTFRGATR</sequence>
<accession>A0A516NWD8</accession>
<organism evidence="2 3">
    <name type="scientific">Nocardia otitidiscaviarum</name>
    <dbReference type="NCBI Taxonomy" id="1823"/>
    <lineage>
        <taxon>Bacteria</taxon>
        <taxon>Bacillati</taxon>
        <taxon>Actinomycetota</taxon>
        <taxon>Actinomycetes</taxon>
        <taxon>Mycobacteriales</taxon>
        <taxon>Nocardiaceae</taxon>
        <taxon>Nocardia</taxon>
    </lineage>
</organism>
<dbReference type="KEGG" id="nod:FOH10_04385"/>
<feature type="domain" description="CobQ/CobB/MinD/ParA nucleotide binding" evidence="1">
    <location>
        <begin position="83"/>
        <end position="180"/>
    </location>
</feature>
<dbReference type="Gene3D" id="3.40.50.300">
    <property type="entry name" value="P-loop containing nucleotide triphosphate hydrolases"/>
    <property type="match status" value="1"/>
</dbReference>
<dbReference type="AlphaFoldDB" id="A0A516NWD8"/>
<gene>
    <name evidence="2" type="ORF">FOH10_04385</name>
</gene>
<dbReference type="SUPFAM" id="SSF52540">
    <property type="entry name" value="P-loop containing nucleoside triphosphate hydrolases"/>
    <property type="match status" value="1"/>
</dbReference>
<protein>
    <submittedName>
        <fullName evidence="2">MinD/ParA family protein</fullName>
    </submittedName>
</protein>
<dbReference type="PANTHER" id="PTHR43384:SF14">
    <property type="entry name" value="ESX-1 SECRETION-ASSOCIATED PROTEIN ESPI"/>
    <property type="match status" value="1"/>
</dbReference>
<dbReference type="GO" id="GO:0016887">
    <property type="term" value="F:ATP hydrolysis activity"/>
    <property type="evidence" value="ECO:0007669"/>
    <property type="project" value="TreeGrafter"/>
</dbReference>
<dbReference type="GO" id="GO:0005829">
    <property type="term" value="C:cytosol"/>
    <property type="evidence" value="ECO:0007669"/>
    <property type="project" value="TreeGrafter"/>
</dbReference>
<evidence type="ECO:0000313" key="3">
    <source>
        <dbReference type="Proteomes" id="UP000317039"/>
    </source>
</evidence>
<dbReference type="EMBL" id="CP041695">
    <property type="protein sequence ID" value="QDP83201.1"/>
    <property type="molecule type" value="Genomic_DNA"/>
</dbReference>
<reference evidence="2 3" key="1">
    <citation type="submission" date="2019-07" db="EMBL/GenBank/DDBJ databases">
        <title>Complete Genome Sequence and Methylome Analysis of Nocardia otitidis-caviarum NEB252.</title>
        <authorList>
            <person name="Fomenkov A."/>
            <person name="Anton B.P."/>
            <person name="Vincze T."/>
            <person name="Roberts R.J."/>
        </authorList>
    </citation>
    <scope>NUCLEOTIDE SEQUENCE [LARGE SCALE GENOMIC DNA]</scope>
    <source>
        <strain evidence="2 3">NEB252</strain>
    </source>
</reference>
<dbReference type="GO" id="GO:0005524">
    <property type="term" value="F:ATP binding"/>
    <property type="evidence" value="ECO:0007669"/>
    <property type="project" value="TreeGrafter"/>
</dbReference>
<proteinExistence type="predicted"/>
<dbReference type="GO" id="GO:0051782">
    <property type="term" value="P:negative regulation of cell division"/>
    <property type="evidence" value="ECO:0007669"/>
    <property type="project" value="TreeGrafter"/>
</dbReference>